<keyword evidence="3" id="KW-0813">Transport</keyword>
<evidence type="ECO:0000256" key="1">
    <source>
        <dbReference type="ARBA" id="ARBA00004211"/>
    </source>
</evidence>
<evidence type="ECO:0000256" key="7">
    <source>
        <dbReference type="ARBA" id="ARBA00023054"/>
    </source>
</evidence>
<dbReference type="HOGENOM" id="CLU_047847_1_0_1"/>
<dbReference type="GO" id="GO:0031201">
    <property type="term" value="C:SNARE complex"/>
    <property type="evidence" value="ECO:0007669"/>
    <property type="project" value="TreeGrafter"/>
</dbReference>
<keyword evidence="4" id="KW-0812">Transmembrane</keyword>
<evidence type="ECO:0000256" key="3">
    <source>
        <dbReference type="ARBA" id="ARBA00022448"/>
    </source>
</evidence>
<dbReference type="GO" id="GO:0005783">
    <property type="term" value="C:endoplasmic reticulum"/>
    <property type="evidence" value="ECO:0007669"/>
    <property type="project" value="TreeGrafter"/>
</dbReference>
<dbReference type="OrthoDB" id="342981at2759"/>
<gene>
    <name evidence="11" type="ORF">CFIO01_08160</name>
</gene>
<dbReference type="STRING" id="1445577.A0A010SBY7"/>
<dbReference type="GO" id="GO:0006890">
    <property type="term" value="P:retrograde vesicle-mediated transport, Golgi to endoplasmic reticulum"/>
    <property type="evidence" value="ECO:0007669"/>
    <property type="project" value="TreeGrafter"/>
</dbReference>
<comment type="similarity">
    <text evidence="2">Belongs to the syntaxin family.</text>
</comment>
<dbReference type="Proteomes" id="UP000020467">
    <property type="component" value="Unassembled WGS sequence"/>
</dbReference>
<sequence length="435" mass="47896">MWLVRPEHRRHVIGEQLSRSPAGSVDVTTGLSDVESPEYHELCYSTAGDCFHIETFLSPSRTAKYDTPPKMDITPAFNDLLRKRNAPIVTEKKLSLEAIDGFLKEAYRINSHITNLHNELKDVRQAYLSTAQPRKTHIHAAAAAAAAQQQRHLTDRDREEVDANAKQMLRELNASITALNEAELLRRETETAVIRKKYASRLGALGAWAAASDNDNNSSKGKTAEHAAAEARARTIEQHRDEVIQSLRLGLQRCGRTQQDMMEVRLTREMEKNRSVLAKAGGGGAMPELGGFYESMAKSAAANKGTTGKAGLPPGDEGASSSYDPREGLTDEQIQMFEKGNQDMLQHYNSTLDKVRTAEKSLLEIAELQTLLVGNLATQSAHIEQLVADSENITADVGGGNKQLKKATQRPSAARYTFFASAGLCTFLILWDLII</sequence>
<evidence type="ECO:0000256" key="5">
    <source>
        <dbReference type="ARBA" id="ARBA00022927"/>
    </source>
</evidence>
<dbReference type="Pfam" id="PF10496">
    <property type="entry name" value="Syntaxin-18_N"/>
    <property type="match status" value="1"/>
</dbReference>
<comment type="caution">
    <text evidence="11">The sequence shown here is derived from an EMBL/GenBank/DDBJ whole genome shotgun (WGS) entry which is preliminary data.</text>
</comment>
<reference evidence="11 12" key="1">
    <citation type="submission" date="2014-02" db="EMBL/GenBank/DDBJ databases">
        <title>The genome sequence of Colletotrichum fioriniae PJ7.</title>
        <authorList>
            <person name="Baroncelli R."/>
            <person name="Thon M.R."/>
        </authorList>
    </citation>
    <scope>NUCLEOTIDE SEQUENCE [LARGE SCALE GENOMIC DNA]</scope>
    <source>
        <strain evidence="11 12">PJ7</strain>
    </source>
</reference>
<dbReference type="eggNOG" id="KOG3894">
    <property type="taxonomic scope" value="Eukaryota"/>
</dbReference>
<evidence type="ECO:0000313" key="12">
    <source>
        <dbReference type="Proteomes" id="UP000020467"/>
    </source>
</evidence>
<dbReference type="PANTHER" id="PTHR15959">
    <property type="entry name" value="SYNTAXIN-18"/>
    <property type="match status" value="1"/>
</dbReference>
<feature type="domain" description="SNARE-complex protein Syntaxin-18 N-terminal" evidence="10">
    <location>
        <begin position="71"/>
        <end position="153"/>
    </location>
</feature>
<evidence type="ECO:0000256" key="9">
    <source>
        <dbReference type="SAM" id="MobiDB-lite"/>
    </source>
</evidence>
<dbReference type="KEGG" id="cfj:CFIO01_08160"/>
<keyword evidence="12" id="KW-1185">Reference proteome</keyword>
<organism evidence="11 12">
    <name type="scientific">Colletotrichum fioriniae PJ7</name>
    <dbReference type="NCBI Taxonomy" id="1445577"/>
    <lineage>
        <taxon>Eukaryota</taxon>
        <taxon>Fungi</taxon>
        <taxon>Dikarya</taxon>
        <taxon>Ascomycota</taxon>
        <taxon>Pezizomycotina</taxon>
        <taxon>Sordariomycetes</taxon>
        <taxon>Hypocreomycetidae</taxon>
        <taxon>Glomerellales</taxon>
        <taxon>Glomerellaceae</taxon>
        <taxon>Colletotrichum</taxon>
        <taxon>Colletotrichum acutatum species complex</taxon>
    </lineage>
</organism>
<name>A0A010SBY7_9PEZI</name>
<comment type="subcellular location">
    <subcellularLocation>
        <location evidence="1">Membrane</location>
        <topology evidence="1">Single-pass type IV membrane protein</topology>
    </subcellularLocation>
</comment>
<dbReference type="AlphaFoldDB" id="A0A010SBY7"/>
<accession>A0A010SBY7</accession>
<evidence type="ECO:0000259" key="10">
    <source>
        <dbReference type="Pfam" id="PF10496"/>
    </source>
</evidence>
<proteinExistence type="inferred from homology"/>
<protein>
    <submittedName>
        <fullName evidence="11">SNARE-complex protein Syntaxin-18</fullName>
    </submittedName>
</protein>
<dbReference type="PANTHER" id="PTHR15959:SF0">
    <property type="entry name" value="SYNTAXIN-18"/>
    <property type="match status" value="1"/>
</dbReference>
<dbReference type="EMBL" id="JARH01000330">
    <property type="protein sequence ID" value="EXF82273.1"/>
    <property type="molecule type" value="Genomic_DNA"/>
</dbReference>
<keyword evidence="7" id="KW-0175">Coiled coil</keyword>
<keyword evidence="8" id="KW-0472">Membrane</keyword>
<feature type="region of interest" description="Disordered" evidence="9">
    <location>
        <begin position="304"/>
        <end position="326"/>
    </location>
</feature>
<evidence type="ECO:0000256" key="6">
    <source>
        <dbReference type="ARBA" id="ARBA00022989"/>
    </source>
</evidence>
<evidence type="ECO:0000256" key="8">
    <source>
        <dbReference type="ARBA" id="ARBA00023136"/>
    </source>
</evidence>
<dbReference type="GO" id="GO:0015031">
    <property type="term" value="P:protein transport"/>
    <property type="evidence" value="ECO:0007669"/>
    <property type="project" value="UniProtKB-KW"/>
</dbReference>
<evidence type="ECO:0000256" key="4">
    <source>
        <dbReference type="ARBA" id="ARBA00022692"/>
    </source>
</evidence>
<keyword evidence="6" id="KW-1133">Transmembrane helix</keyword>
<dbReference type="Gene3D" id="1.20.5.110">
    <property type="match status" value="1"/>
</dbReference>
<dbReference type="InterPro" id="IPR019529">
    <property type="entry name" value="Syntaxin-18_N"/>
</dbReference>
<evidence type="ECO:0000256" key="2">
    <source>
        <dbReference type="ARBA" id="ARBA00009063"/>
    </source>
</evidence>
<evidence type="ECO:0000313" key="11">
    <source>
        <dbReference type="EMBL" id="EXF82273.1"/>
    </source>
</evidence>
<keyword evidence="5" id="KW-0653">Protein transport</keyword>